<gene>
    <name evidence="3" type="ORF">DL546_002131</name>
</gene>
<keyword evidence="2" id="KW-0472">Membrane</keyword>
<comment type="caution">
    <text evidence="3">The sequence shown here is derived from an EMBL/GenBank/DDBJ whole genome shotgun (WGS) entry which is preliminary data.</text>
</comment>
<name>A0A420YDZ8_9PEZI</name>
<accession>A0A420YDZ8</accession>
<evidence type="ECO:0000256" key="1">
    <source>
        <dbReference type="SAM" id="MobiDB-lite"/>
    </source>
</evidence>
<feature type="transmembrane region" description="Helical" evidence="2">
    <location>
        <begin position="51"/>
        <end position="74"/>
    </location>
</feature>
<sequence length="80" mass="9133">MSGDDNVGGTERTDRIVNCGGYHPERMTPALKDVPPHNETNKKKKKKKKDLAWAGRHVAECMCFPCGAFIPYFMYRLMNE</sequence>
<organism evidence="3 4">
    <name type="scientific">Coniochaeta pulveracea</name>
    <dbReference type="NCBI Taxonomy" id="177199"/>
    <lineage>
        <taxon>Eukaryota</taxon>
        <taxon>Fungi</taxon>
        <taxon>Dikarya</taxon>
        <taxon>Ascomycota</taxon>
        <taxon>Pezizomycotina</taxon>
        <taxon>Sordariomycetes</taxon>
        <taxon>Sordariomycetidae</taxon>
        <taxon>Coniochaetales</taxon>
        <taxon>Coniochaetaceae</taxon>
        <taxon>Coniochaeta</taxon>
    </lineage>
</organism>
<feature type="region of interest" description="Disordered" evidence="1">
    <location>
        <begin position="25"/>
        <end position="49"/>
    </location>
</feature>
<evidence type="ECO:0000313" key="3">
    <source>
        <dbReference type="EMBL" id="RKU45920.1"/>
    </source>
</evidence>
<keyword evidence="2" id="KW-0812">Transmembrane</keyword>
<evidence type="ECO:0000313" key="4">
    <source>
        <dbReference type="Proteomes" id="UP000275385"/>
    </source>
</evidence>
<keyword evidence="4" id="KW-1185">Reference proteome</keyword>
<reference evidence="3 4" key="1">
    <citation type="submission" date="2018-08" db="EMBL/GenBank/DDBJ databases">
        <title>Draft genome of the lignicolous fungus Coniochaeta pulveracea.</title>
        <authorList>
            <person name="Borstlap C.J."/>
            <person name="De Witt R.N."/>
            <person name="Botha A."/>
            <person name="Volschenk H."/>
        </authorList>
    </citation>
    <scope>NUCLEOTIDE SEQUENCE [LARGE SCALE GENOMIC DNA]</scope>
    <source>
        <strain evidence="3 4">CAB683</strain>
    </source>
</reference>
<protein>
    <submittedName>
        <fullName evidence="3">Uncharacterized protein</fullName>
    </submittedName>
</protein>
<dbReference type="EMBL" id="QVQW01000017">
    <property type="protein sequence ID" value="RKU45920.1"/>
    <property type="molecule type" value="Genomic_DNA"/>
</dbReference>
<evidence type="ECO:0000256" key="2">
    <source>
        <dbReference type="SAM" id="Phobius"/>
    </source>
</evidence>
<dbReference type="AlphaFoldDB" id="A0A420YDZ8"/>
<dbReference type="Proteomes" id="UP000275385">
    <property type="component" value="Unassembled WGS sequence"/>
</dbReference>
<proteinExistence type="predicted"/>
<keyword evidence="2" id="KW-1133">Transmembrane helix</keyword>